<sequence length="208" mass="21198">MDQMLVAFDGFAPIVTVMLPAGLAVAVASAVLRGSAGLRVDPVDPAVDGGLAFAALSVCFLVFKPQPSPPGSVGPDFGTDFGTAIAAASGDLMPWVQLMGNVVLLLPLAALIPHRVGWFDHVAKIALGGLALTCVIETTQFFLIPGRVASADDVLLNTIGAALGGLLAGVPSRISTAIQPGRHAGGPADRTVPYLLARVESERAASRP</sequence>
<dbReference type="EMBL" id="JADEYC010000031">
    <property type="protein sequence ID" value="MBE9376053.1"/>
    <property type="molecule type" value="Genomic_DNA"/>
</dbReference>
<feature type="transmembrane region" description="Helical" evidence="1">
    <location>
        <begin position="155"/>
        <end position="174"/>
    </location>
</feature>
<evidence type="ECO:0000313" key="3">
    <source>
        <dbReference type="EMBL" id="MBE9376053.1"/>
    </source>
</evidence>
<reference evidence="3" key="1">
    <citation type="submission" date="2020-10" db="EMBL/GenBank/DDBJ databases">
        <title>Diversity and distribution of actinomycetes associated with coral in the coast of Hainan.</title>
        <authorList>
            <person name="Li F."/>
        </authorList>
    </citation>
    <scope>NUCLEOTIDE SEQUENCE</scope>
    <source>
        <strain evidence="3">HNM0983</strain>
    </source>
</reference>
<keyword evidence="1" id="KW-1133">Transmembrane helix</keyword>
<evidence type="ECO:0000256" key="1">
    <source>
        <dbReference type="SAM" id="Phobius"/>
    </source>
</evidence>
<keyword evidence="1" id="KW-0472">Membrane</keyword>
<feature type="transmembrane region" description="Helical" evidence="1">
    <location>
        <begin position="46"/>
        <end position="63"/>
    </location>
</feature>
<evidence type="ECO:0000259" key="2">
    <source>
        <dbReference type="Pfam" id="PF04892"/>
    </source>
</evidence>
<feature type="transmembrane region" description="Helical" evidence="1">
    <location>
        <begin position="12"/>
        <end position="34"/>
    </location>
</feature>
<accession>A0A929BED5</accession>
<keyword evidence="1" id="KW-0812">Transmembrane</keyword>
<evidence type="ECO:0000313" key="4">
    <source>
        <dbReference type="Proteomes" id="UP000598360"/>
    </source>
</evidence>
<name>A0A929BED5_9PSEU</name>
<protein>
    <submittedName>
        <fullName evidence="3">VanZ family protein</fullName>
    </submittedName>
</protein>
<proteinExistence type="predicted"/>
<feature type="transmembrane region" description="Helical" evidence="1">
    <location>
        <begin position="125"/>
        <end position="143"/>
    </location>
</feature>
<dbReference type="Pfam" id="PF04892">
    <property type="entry name" value="VanZ"/>
    <property type="match status" value="1"/>
</dbReference>
<dbReference type="InterPro" id="IPR006976">
    <property type="entry name" value="VanZ-like"/>
</dbReference>
<gene>
    <name evidence="3" type="ORF">IQ251_16500</name>
</gene>
<feature type="transmembrane region" description="Helical" evidence="1">
    <location>
        <begin position="95"/>
        <end position="113"/>
    </location>
</feature>
<comment type="caution">
    <text evidence="3">The sequence shown here is derived from an EMBL/GenBank/DDBJ whole genome shotgun (WGS) entry which is preliminary data.</text>
</comment>
<dbReference type="AlphaFoldDB" id="A0A929BED5"/>
<feature type="domain" description="VanZ-like" evidence="2">
    <location>
        <begin position="94"/>
        <end position="168"/>
    </location>
</feature>
<keyword evidence="4" id="KW-1185">Reference proteome</keyword>
<organism evidence="3 4">
    <name type="scientific">Saccharopolyspora montiporae</name>
    <dbReference type="NCBI Taxonomy" id="2781240"/>
    <lineage>
        <taxon>Bacteria</taxon>
        <taxon>Bacillati</taxon>
        <taxon>Actinomycetota</taxon>
        <taxon>Actinomycetes</taxon>
        <taxon>Pseudonocardiales</taxon>
        <taxon>Pseudonocardiaceae</taxon>
        <taxon>Saccharopolyspora</taxon>
    </lineage>
</organism>
<dbReference type="Proteomes" id="UP000598360">
    <property type="component" value="Unassembled WGS sequence"/>
</dbReference>